<dbReference type="InParanoid" id="A0A067N4K7"/>
<reference evidence="2" key="1">
    <citation type="journal article" date="2014" name="Proc. Natl. Acad. Sci. U.S.A.">
        <title>Extensive sampling of basidiomycete genomes demonstrates inadequacy of the white-rot/brown-rot paradigm for wood decay fungi.</title>
        <authorList>
            <person name="Riley R."/>
            <person name="Salamov A.A."/>
            <person name="Brown D.W."/>
            <person name="Nagy L.G."/>
            <person name="Floudas D."/>
            <person name="Held B.W."/>
            <person name="Levasseur A."/>
            <person name="Lombard V."/>
            <person name="Morin E."/>
            <person name="Otillar R."/>
            <person name="Lindquist E.A."/>
            <person name="Sun H."/>
            <person name="LaButti K.M."/>
            <person name="Schmutz J."/>
            <person name="Jabbour D."/>
            <person name="Luo H."/>
            <person name="Baker S.E."/>
            <person name="Pisabarro A.G."/>
            <person name="Walton J.D."/>
            <person name="Blanchette R.A."/>
            <person name="Henrissat B."/>
            <person name="Martin F."/>
            <person name="Cullen D."/>
            <person name="Hibbett D.S."/>
            <person name="Grigoriev I.V."/>
        </authorList>
    </citation>
    <scope>NUCLEOTIDE SEQUENCE [LARGE SCALE GENOMIC DNA]</scope>
    <source>
        <strain evidence="2">FD-172 SS1</strain>
    </source>
</reference>
<sequence>MFDGSSRARRRRLPQWVRTSSPIPVAMPQGRGLQTSTGMDRPFLVIFTTIRLMSGAVCRGRCCTYSVAACGVGCWWSLQQLSWAHKEVRYSLLGRAFSSNPVPYSRPTINSRLLRRK</sequence>
<evidence type="ECO:0000313" key="1">
    <source>
        <dbReference type="EMBL" id="KDQ18706.1"/>
    </source>
</evidence>
<name>A0A067N4K7_BOTB1</name>
<protein>
    <submittedName>
        <fullName evidence="1">Uncharacterized protein</fullName>
    </submittedName>
</protein>
<dbReference type="EMBL" id="KL198021">
    <property type="protein sequence ID" value="KDQ18706.1"/>
    <property type="molecule type" value="Genomic_DNA"/>
</dbReference>
<organism evidence="1 2">
    <name type="scientific">Botryobasidium botryosum (strain FD-172 SS1)</name>
    <dbReference type="NCBI Taxonomy" id="930990"/>
    <lineage>
        <taxon>Eukaryota</taxon>
        <taxon>Fungi</taxon>
        <taxon>Dikarya</taxon>
        <taxon>Basidiomycota</taxon>
        <taxon>Agaricomycotina</taxon>
        <taxon>Agaricomycetes</taxon>
        <taxon>Cantharellales</taxon>
        <taxon>Botryobasidiaceae</taxon>
        <taxon>Botryobasidium</taxon>
    </lineage>
</organism>
<accession>A0A067N4K7</accession>
<gene>
    <name evidence="1" type="ORF">BOTBODRAFT_519102</name>
</gene>
<dbReference type="Proteomes" id="UP000027195">
    <property type="component" value="Unassembled WGS sequence"/>
</dbReference>
<dbReference type="HOGENOM" id="CLU_2084477_0_0_1"/>
<evidence type="ECO:0000313" key="2">
    <source>
        <dbReference type="Proteomes" id="UP000027195"/>
    </source>
</evidence>
<proteinExistence type="predicted"/>
<dbReference type="AlphaFoldDB" id="A0A067N4K7"/>
<keyword evidence="2" id="KW-1185">Reference proteome</keyword>